<dbReference type="GO" id="GO:0000428">
    <property type="term" value="C:DNA-directed RNA polymerase complex"/>
    <property type="evidence" value="ECO:0007669"/>
    <property type="project" value="UniProtKB-KW"/>
</dbReference>
<dbReference type="Proteomes" id="UP000736328">
    <property type="component" value="Unassembled WGS sequence"/>
</dbReference>
<proteinExistence type="inferred from homology"/>
<keyword evidence="6" id="KW-0731">Sigma factor</keyword>
<evidence type="ECO:0000256" key="7">
    <source>
        <dbReference type="ARBA" id="ARBA00023125"/>
    </source>
</evidence>
<organism evidence="12 13">
    <name type="scientific">candidate division TA06 bacterium</name>
    <dbReference type="NCBI Taxonomy" id="2250710"/>
    <lineage>
        <taxon>Bacteria</taxon>
        <taxon>Bacteria division TA06</taxon>
    </lineage>
</organism>
<dbReference type="GO" id="GO:0003677">
    <property type="term" value="F:DNA binding"/>
    <property type="evidence" value="ECO:0007669"/>
    <property type="project" value="UniProtKB-KW"/>
</dbReference>
<dbReference type="Pfam" id="PF04552">
    <property type="entry name" value="Sigma54_DBD"/>
    <property type="match status" value="1"/>
</dbReference>
<dbReference type="PRINTS" id="PR00045">
    <property type="entry name" value="SIGMA54FCT"/>
</dbReference>
<dbReference type="InterPro" id="IPR000394">
    <property type="entry name" value="RNA_pol_sigma_54"/>
</dbReference>
<dbReference type="PROSITE" id="PS00718">
    <property type="entry name" value="SIGMA54_2"/>
    <property type="match status" value="1"/>
</dbReference>
<evidence type="ECO:0000313" key="12">
    <source>
        <dbReference type="EMBL" id="MBI4726841.1"/>
    </source>
</evidence>
<evidence type="ECO:0000256" key="8">
    <source>
        <dbReference type="ARBA" id="ARBA00023163"/>
    </source>
</evidence>
<keyword evidence="2" id="KW-0240">DNA-directed RNA polymerase</keyword>
<reference evidence="12" key="1">
    <citation type="submission" date="2020-07" db="EMBL/GenBank/DDBJ databases">
        <title>Huge and variable diversity of episymbiotic CPR bacteria and DPANN archaea in groundwater ecosystems.</title>
        <authorList>
            <person name="He C.Y."/>
            <person name="Keren R."/>
            <person name="Whittaker M."/>
            <person name="Farag I.F."/>
            <person name="Doudna J."/>
            <person name="Cate J.H.D."/>
            <person name="Banfield J.F."/>
        </authorList>
    </citation>
    <scope>NUCLEOTIDE SEQUENCE</scope>
    <source>
        <strain evidence="12">NC_groundwater_1520_Pr4_B-0.1um_53_5</strain>
    </source>
</reference>
<evidence type="ECO:0000259" key="10">
    <source>
        <dbReference type="Pfam" id="PF04552"/>
    </source>
</evidence>
<dbReference type="NCBIfam" id="TIGR02395">
    <property type="entry name" value="rpoN_sigma"/>
    <property type="match status" value="1"/>
</dbReference>
<dbReference type="GO" id="GO:0006352">
    <property type="term" value="P:DNA-templated transcription initiation"/>
    <property type="evidence" value="ECO:0007669"/>
    <property type="project" value="InterPro"/>
</dbReference>
<evidence type="ECO:0000259" key="11">
    <source>
        <dbReference type="Pfam" id="PF04963"/>
    </source>
</evidence>
<sequence length="476" mass="54228">MSAMGPGLRQELRQILAPEMLQLLKLLQLPTLELQQLVRQELEINPMLEEVLEETKEEIQEAEGLNSLDSFQKTSNEEEPEQPDRPDQLDWENYLQDGLDSGYYPANKDKSEEDSQPYVVTQQSFQDYILSQLRISCQSPRDLEIGNYLIGNLNDDGYLTMELSEAAAALHQPLAEVGRVLELVQNFDPPGVAARNLKECLLIQLNHLGYRDSLAWKMVDQHLDDLERRRYPAIAKALKVTEEEVVVAREIISALSPKPGAGLGSDETRYIFPDILIEKQDGEYAIIINDRVVPRVRVTPDYKKILLQSKKAKPEERDYVVKRLEAARFIVRMIEQRRRTVQKIMLAIVDRQRDFLDHGLRQFKPLTMKQVADDIGMHESTVSRAVHNKYALTPHGLVAVRYFFGGGISTSQGQDSLKAIKDKVLEMIKNENHKTPLTDQDIADALAKAGLKIARRTIAKYRQEGNIQPASLRKNP</sequence>
<dbReference type="PROSITE" id="PS50044">
    <property type="entry name" value="SIGMA54_3"/>
    <property type="match status" value="1"/>
</dbReference>
<dbReference type="InterPro" id="IPR007046">
    <property type="entry name" value="RNA_pol_sigma_54_core-bd"/>
</dbReference>
<keyword evidence="3" id="KW-0808">Transferase</keyword>
<comment type="caution">
    <text evidence="12">The sequence shown here is derived from an EMBL/GenBank/DDBJ whole genome shotgun (WGS) entry which is preliminary data.</text>
</comment>
<dbReference type="InterPro" id="IPR038709">
    <property type="entry name" value="RpoN_core-bd_sf"/>
</dbReference>
<feature type="region of interest" description="Disordered" evidence="9">
    <location>
        <begin position="55"/>
        <end position="90"/>
    </location>
</feature>
<dbReference type="PANTHER" id="PTHR32248">
    <property type="entry name" value="RNA POLYMERASE SIGMA-54 FACTOR"/>
    <property type="match status" value="1"/>
</dbReference>
<dbReference type="InterPro" id="IPR007634">
    <property type="entry name" value="RNA_pol_sigma_54_DNA-bd"/>
</dbReference>
<name>A0A933I9T5_UNCT6</name>
<dbReference type="AlphaFoldDB" id="A0A933I9T5"/>
<comment type="similarity">
    <text evidence="1">Belongs to the sigma-54 factor family.</text>
</comment>
<accession>A0A933I9T5</accession>
<dbReference type="Gene3D" id="1.10.10.60">
    <property type="entry name" value="Homeodomain-like"/>
    <property type="match status" value="1"/>
</dbReference>
<gene>
    <name evidence="12" type="primary">rpoN</name>
    <name evidence="12" type="ORF">HY768_06410</name>
</gene>
<dbReference type="EMBL" id="JACQXR010000084">
    <property type="protein sequence ID" value="MBI4726841.1"/>
    <property type="molecule type" value="Genomic_DNA"/>
</dbReference>
<keyword evidence="4" id="KW-0548">Nucleotidyltransferase</keyword>
<evidence type="ECO:0000256" key="1">
    <source>
        <dbReference type="ARBA" id="ARBA00008798"/>
    </source>
</evidence>
<dbReference type="Pfam" id="PF04963">
    <property type="entry name" value="Sigma54_CBD"/>
    <property type="match status" value="1"/>
</dbReference>
<protein>
    <submittedName>
        <fullName evidence="12">RNA polymerase factor sigma-54</fullName>
    </submittedName>
</protein>
<dbReference type="GO" id="GO:0016779">
    <property type="term" value="F:nucleotidyltransferase activity"/>
    <property type="evidence" value="ECO:0007669"/>
    <property type="project" value="UniProtKB-KW"/>
</dbReference>
<keyword evidence="5" id="KW-0805">Transcription regulation</keyword>
<evidence type="ECO:0000256" key="2">
    <source>
        <dbReference type="ARBA" id="ARBA00022478"/>
    </source>
</evidence>
<keyword evidence="8" id="KW-0804">Transcription</keyword>
<evidence type="ECO:0000256" key="9">
    <source>
        <dbReference type="SAM" id="MobiDB-lite"/>
    </source>
</evidence>
<feature type="domain" description="RNA polymerase sigma factor 54 DNA-binding" evidence="10">
    <location>
        <begin position="319"/>
        <end position="474"/>
    </location>
</feature>
<dbReference type="GO" id="GO:0001216">
    <property type="term" value="F:DNA-binding transcription activator activity"/>
    <property type="evidence" value="ECO:0007669"/>
    <property type="project" value="InterPro"/>
</dbReference>
<dbReference type="PROSITE" id="PS00717">
    <property type="entry name" value="SIGMA54_1"/>
    <property type="match status" value="1"/>
</dbReference>
<dbReference type="GO" id="GO:0016987">
    <property type="term" value="F:sigma factor activity"/>
    <property type="evidence" value="ECO:0007669"/>
    <property type="project" value="UniProtKB-KW"/>
</dbReference>
<dbReference type="PIRSF" id="PIRSF000774">
    <property type="entry name" value="RpoN"/>
    <property type="match status" value="1"/>
</dbReference>
<evidence type="ECO:0000313" key="13">
    <source>
        <dbReference type="Proteomes" id="UP000736328"/>
    </source>
</evidence>
<dbReference type="Pfam" id="PF00309">
    <property type="entry name" value="Sigma54_AID"/>
    <property type="match status" value="1"/>
</dbReference>
<evidence type="ECO:0000256" key="5">
    <source>
        <dbReference type="ARBA" id="ARBA00023015"/>
    </source>
</evidence>
<feature type="domain" description="RNA polymerase sigma factor 54 core-binding" evidence="11">
    <location>
        <begin position="118"/>
        <end position="302"/>
    </location>
</feature>
<evidence type="ECO:0000256" key="4">
    <source>
        <dbReference type="ARBA" id="ARBA00022695"/>
    </source>
</evidence>
<evidence type="ECO:0000256" key="3">
    <source>
        <dbReference type="ARBA" id="ARBA00022679"/>
    </source>
</evidence>
<keyword evidence="7" id="KW-0238">DNA-binding</keyword>
<dbReference type="Gene3D" id="1.10.10.1330">
    <property type="entry name" value="RNA polymerase sigma-54 factor, core-binding domain"/>
    <property type="match status" value="1"/>
</dbReference>
<evidence type="ECO:0000256" key="6">
    <source>
        <dbReference type="ARBA" id="ARBA00023082"/>
    </source>
</evidence>
<dbReference type="PANTHER" id="PTHR32248:SF4">
    <property type="entry name" value="RNA POLYMERASE SIGMA-54 FACTOR"/>
    <property type="match status" value="1"/>
</dbReference>